<organism evidence="6 7">
    <name type="scientific">Pigmentiphaga soli</name>
    <dbReference type="NCBI Taxonomy" id="1007095"/>
    <lineage>
        <taxon>Bacteria</taxon>
        <taxon>Pseudomonadati</taxon>
        <taxon>Pseudomonadota</taxon>
        <taxon>Betaproteobacteria</taxon>
        <taxon>Burkholderiales</taxon>
        <taxon>Alcaligenaceae</taxon>
        <taxon>Pigmentiphaga</taxon>
    </lineage>
</organism>
<sequence length="330" mass="36797">MAPHFSPIWPVHMDRLRCLRIFSEVVRVESFVKAARNLSISKATVSKHVAWLEESIGAKLLNRTTTQLALTEAGRRVLDAADDMLDRYGQMEAEVRESISSLNGSVSIGTPLVFGVHYLMDVITDFNRRYPDIDVTVLLDDGRSDLVADGLDLSVRIAAALDDASYIACPLLTIPQVLVATPTYLARHGRPRTIQDLARHSCLVHPLKSPTGIWRFLGEYPEEVHVRSPIRSTIGDALRQAALMHVGISMHPYFTVSDDINAGLLEVVLPDCTPPPMDISIIYSHRKNIPVRVRHLLDFLKDWARNPPELLLPSAASARPGRGGRRVRRK</sequence>
<evidence type="ECO:0000256" key="3">
    <source>
        <dbReference type="ARBA" id="ARBA00023125"/>
    </source>
</evidence>
<reference evidence="7" key="1">
    <citation type="journal article" date="2019" name="Int. J. Syst. Evol. Microbiol.">
        <title>The Global Catalogue of Microorganisms (GCM) 10K type strain sequencing project: providing services to taxonomists for standard genome sequencing and annotation.</title>
        <authorList>
            <consortium name="The Broad Institute Genomics Platform"/>
            <consortium name="The Broad Institute Genome Sequencing Center for Infectious Disease"/>
            <person name="Wu L."/>
            <person name="Ma J."/>
        </authorList>
    </citation>
    <scope>NUCLEOTIDE SEQUENCE [LARGE SCALE GENOMIC DNA]</scope>
    <source>
        <strain evidence="7">JCM 17666</strain>
    </source>
</reference>
<dbReference type="InterPro" id="IPR005119">
    <property type="entry name" value="LysR_subst-bd"/>
</dbReference>
<dbReference type="EMBL" id="BAABFO010000001">
    <property type="protein sequence ID" value="GAA4323474.1"/>
    <property type="molecule type" value="Genomic_DNA"/>
</dbReference>
<dbReference type="Pfam" id="PF03466">
    <property type="entry name" value="LysR_substrate"/>
    <property type="match status" value="1"/>
</dbReference>
<accession>A0ABP8GFI2</accession>
<evidence type="ECO:0000313" key="6">
    <source>
        <dbReference type="EMBL" id="GAA4323474.1"/>
    </source>
</evidence>
<protein>
    <submittedName>
        <fullName evidence="6">LysR family transcriptional regulator</fullName>
    </submittedName>
</protein>
<dbReference type="SUPFAM" id="SSF53850">
    <property type="entry name" value="Periplasmic binding protein-like II"/>
    <property type="match status" value="1"/>
</dbReference>
<dbReference type="PROSITE" id="PS50931">
    <property type="entry name" value="HTH_LYSR"/>
    <property type="match status" value="1"/>
</dbReference>
<proteinExistence type="inferred from homology"/>
<dbReference type="PANTHER" id="PTHR30537">
    <property type="entry name" value="HTH-TYPE TRANSCRIPTIONAL REGULATOR"/>
    <property type="match status" value="1"/>
</dbReference>
<feature type="domain" description="HTH lysR-type" evidence="5">
    <location>
        <begin position="14"/>
        <end position="71"/>
    </location>
</feature>
<dbReference type="PANTHER" id="PTHR30537:SF5">
    <property type="entry name" value="HTH-TYPE TRANSCRIPTIONAL ACTIVATOR TTDR-RELATED"/>
    <property type="match status" value="1"/>
</dbReference>
<dbReference type="InterPro" id="IPR058163">
    <property type="entry name" value="LysR-type_TF_proteobact-type"/>
</dbReference>
<comment type="similarity">
    <text evidence="1">Belongs to the LysR transcriptional regulatory family.</text>
</comment>
<gene>
    <name evidence="6" type="ORF">GCM10023144_04340</name>
</gene>
<dbReference type="InterPro" id="IPR036388">
    <property type="entry name" value="WH-like_DNA-bd_sf"/>
</dbReference>
<evidence type="ECO:0000256" key="2">
    <source>
        <dbReference type="ARBA" id="ARBA00023015"/>
    </source>
</evidence>
<keyword evidence="2" id="KW-0805">Transcription regulation</keyword>
<keyword evidence="4" id="KW-0804">Transcription</keyword>
<evidence type="ECO:0000256" key="4">
    <source>
        <dbReference type="ARBA" id="ARBA00023163"/>
    </source>
</evidence>
<dbReference type="Gene3D" id="3.40.190.290">
    <property type="match status" value="1"/>
</dbReference>
<name>A0ABP8GFI2_9BURK</name>
<dbReference type="Proteomes" id="UP001501671">
    <property type="component" value="Unassembled WGS sequence"/>
</dbReference>
<keyword evidence="7" id="KW-1185">Reference proteome</keyword>
<evidence type="ECO:0000259" key="5">
    <source>
        <dbReference type="PROSITE" id="PS50931"/>
    </source>
</evidence>
<comment type="caution">
    <text evidence="6">The sequence shown here is derived from an EMBL/GenBank/DDBJ whole genome shotgun (WGS) entry which is preliminary data.</text>
</comment>
<keyword evidence="3" id="KW-0238">DNA-binding</keyword>
<dbReference type="Gene3D" id="1.10.10.10">
    <property type="entry name" value="Winged helix-like DNA-binding domain superfamily/Winged helix DNA-binding domain"/>
    <property type="match status" value="1"/>
</dbReference>
<dbReference type="CDD" id="cd08422">
    <property type="entry name" value="PBP2_CrgA_like"/>
    <property type="match status" value="1"/>
</dbReference>
<dbReference type="InterPro" id="IPR036390">
    <property type="entry name" value="WH_DNA-bd_sf"/>
</dbReference>
<dbReference type="Pfam" id="PF00126">
    <property type="entry name" value="HTH_1"/>
    <property type="match status" value="1"/>
</dbReference>
<dbReference type="SUPFAM" id="SSF46785">
    <property type="entry name" value="Winged helix' DNA-binding domain"/>
    <property type="match status" value="1"/>
</dbReference>
<dbReference type="InterPro" id="IPR000847">
    <property type="entry name" value="LysR_HTH_N"/>
</dbReference>
<evidence type="ECO:0000256" key="1">
    <source>
        <dbReference type="ARBA" id="ARBA00009437"/>
    </source>
</evidence>
<evidence type="ECO:0000313" key="7">
    <source>
        <dbReference type="Proteomes" id="UP001501671"/>
    </source>
</evidence>